<reference evidence="6" key="2">
    <citation type="journal article" date="2023" name="Science">
        <title>Genomic signatures of disease resistance in endangered staghorn corals.</title>
        <authorList>
            <person name="Vollmer S.V."/>
            <person name="Selwyn J.D."/>
            <person name="Despard B.A."/>
            <person name="Roesel C.L."/>
        </authorList>
    </citation>
    <scope>NUCLEOTIDE SEQUENCE</scope>
    <source>
        <strain evidence="6">K2</strain>
    </source>
</reference>
<feature type="compositionally biased region" description="Basic and acidic residues" evidence="4">
    <location>
        <begin position="649"/>
        <end position="665"/>
    </location>
</feature>
<accession>A0AAD9Q4J9</accession>
<evidence type="ECO:0000256" key="4">
    <source>
        <dbReference type="SAM" id="MobiDB-lite"/>
    </source>
</evidence>
<feature type="compositionally biased region" description="Basic residues" evidence="4">
    <location>
        <begin position="555"/>
        <end position="568"/>
    </location>
</feature>
<feature type="region of interest" description="Disordered" evidence="4">
    <location>
        <begin position="291"/>
        <end position="322"/>
    </location>
</feature>
<dbReference type="Pfam" id="PF05178">
    <property type="entry name" value="Kri1"/>
    <property type="match status" value="1"/>
</dbReference>
<feature type="compositionally biased region" description="Polar residues" evidence="4">
    <location>
        <begin position="600"/>
        <end position="627"/>
    </location>
</feature>
<reference evidence="6" key="1">
    <citation type="journal article" date="2023" name="G3 (Bethesda)">
        <title>Whole genome assembly and annotation of the endangered Caribbean coral Acropora cervicornis.</title>
        <authorList>
            <person name="Selwyn J.D."/>
            <person name="Vollmer S.V."/>
        </authorList>
    </citation>
    <scope>NUCLEOTIDE SEQUENCE</scope>
    <source>
        <strain evidence="6">K2</strain>
    </source>
</reference>
<gene>
    <name evidence="6" type="ORF">P5673_023833</name>
</gene>
<feature type="region of interest" description="Disordered" evidence="4">
    <location>
        <begin position="34"/>
        <end position="56"/>
    </location>
</feature>
<name>A0AAD9Q4J9_ACRCE</name>
<feature type="region of interest" description="Disordered" evidence="4">
    <location>
        <begin position="545"/>
        <end position="679"/>
    </location>
</feature>
<protein>
    <recommendedName>
        <fullName evidence="2">Protein KRI1 homolog</fullName>
    </recommendedName>
</protein>
<comment type="caution">
    <text evidence="6">The sequence shown here is derived from an EMBL/GenBank/DDBJ whole genome shotgun (WGS) entry which is preliminary data.</text>
</comment>
<feature type="compositionally biased region" description="Acidic residues" evidence="4">
    <location>
        <begin position="163"/>
        <end position="174"/>
    </location>
</feature>
<feature type="compositionally biased region" description="Acidic residues" evidence="4">
    <location>
        <begin position="126"/>
        <end position="135"/>
    </location>
</feature>
<feature type="compositionally biased region" description="Basic and acidic residues" evidence="4">
    <location>
        <begin position="545"/>
        <end position="554"/>
    </location>
</feature>
<dbReference type="EMBL" id="JARQWQ010000068">
    <property type="protein sequence ID" value="KAK2554603.1"/>
    <property type="molecule type" value="Genomic_DNA"/>
</dbReference>
<feature type="compositionally biased region" description="Basic and acidic residues" evidence="4">
    <location>
        <begin position="631"/>
        <end position="640"/>
    </location>
</feature>
<feature type="compositionally biased region" description="Acidic residues" evidence="4">
    <location>
        <begin position="383"/>
        <end position="407"/>
    </location>
</feature>
<dbReference type="GO" id="GO:0005730">
    <property type="term" value="C:nucleolus"/>
    <property type="evidence" value="ECO:0007669"/>
    <property type="project" value="TreeGrafter"/>
</dbReference>
<evidence type="ECO:0000256" key="3">
    <source>
        <dbReference type="SAM" id="Coils"/>
    </source>
</evidence>
<keyword evidence="7" id="KW-1185">Reference proteome</keyword>
<dbReference type="Proteomes" id="UP001249851">
    <property type="component" value="Unassembled WGS sequence"/>
</dbReference>
<feature type="compositionally biased region" description="Low complexity" evidence="4">
    <location>
        <begin position="408"/>
        <end position="426"/>
    </location>
</feature>
<feature type="region of interest" description="Disordered" evidence="4">
    <location>
        <begin position="121"/>
        <end position="175"/>
    </location>
</feature>
<dbReference type="AlphaFoldDB" id="A0AAD9Q4J9"/>
<dbReference type="GO" id="GO:0000447">
    <property type="term" value="P:endonucleolytic cleavage in ITS1 to separate SSU-rRNA from 5.8S rRNA and LSU-rRNA from tricistronic rRNA transcript (SSU-rRNA, 5.8S rRNA, LSU-rRNA)"/>
    <property type="evidence" value="ECO:0007669"/>
    <property type="project" value="TreeGrafter"/>
</dbReference>
<dbReference type="PANTHER" id="PTHR14490:SF5">
    <property type="entry name" value="PROTEIN KRI1 HOMOLOG"/>
    <property type="match status" value="1"/>
</dbReference>
<dbReference type="Pfam" id="PF12936">
    <property type="entry name" value="Kri1_C"/>
    <property type="match status" value="1"/>
</dbReference>
<feature type="region of interest" description="Disordered" evidence="4">
    <location>
        <begin position="383"/>
        <end position="440"/>
    </location>
</feature>
<evidence type="ECO:0000313" key="7">
    <source>
        <dbReference type="Proteomes" id="UP001249851"/>
    </source>
</evidence>
<feature type="compositionally biased region" description="Basic and acidic residues" evidence="4">
    <location>
        <begin position="148"/>
        <end position="162"/>
    </location>
</feature>
<dbReference type="GO" id="GO:0030686">
    <property type="term" value="C:90S preribosome"/>
    <property type="evidence" value="ECO:0007669"/>
    <property type="project" value="TreeGrafter"/>
</dbReference>
<organism evidence="6 7">
    <name type="scientific">Acropora cervicornis</name>
    <name type="common">Staghorn coral</name>
    <dbReference type="NCBI Taxonomy" id="6130"/>
    <lineage>
        <taxon>Eukaryota</taxon>
        <taxon>Metazoa</taxon>
        <taxon>Cnidaria</taxon>
        <taxon>Anthozoa</taxon>
        <taxon>Hexacorallia</taxon>
        <taxon>Scleractinia</taxon>
        <taxon>Astrocoeniina</taxon>
        <taxon>Acroporidae</taxon>
        <taxon>Acropora</taxon>
    </lineage>
</organism>
<sequence length="722" mass="84996">MADLKLSINKDFAKTFHEIKEKAELNQLKQKFGEEALNESESSSSESEDEDARELTSKKEKDFLTVLSMIKKKDPKIYAKDVKFFHDDDSSSSEEESKKENKKLKKPIYLRDIERKELLEKGSEAFLDDEETDEDKMDKGRTSPTYVEEQKQLKESFKKALQADDDDDDDDDNNDFLKVREKTVQEKTDEERAYVDWLKGQQDLKNAKAHTEMEALQKYWTDPKLDEDEQFLRDFILDRNYIEKEEDRIPTYEEIVAEEEQDMECIEKQEEFERKYNFRFEEPDAEFIKTYPRTIQGSVRKSDDRRKEKRKNKELRKMKEKEKKLEGIKRLKNLKRKEIMEKLEKLKAITGNPNVGFKEEDIDGDFDPKKYDKAMEEAFNQEFYDEGEEEKPQFDDDDLGDEIENWDNWEGNYNEYGEGEEQYGSWEEPHCDEPGFNMDADYDESQAVNQNMQGGRKRKGRSRFARVVRQEKPVFDPNDKTFEEYFDEYYKLDFEDIIGDLPCRYKYRQVTPNDFGLTTEEILACPDNELNTWVSVKRLQQYRSQSEENKDIKKFRQRGRNMSKKKRILLSLNESPGEENQKEDKNLAKHGLSNERKSLEINNDTNETVNEAVSNGTGMASHSSDTALNEGETKSERQTSDEGNTTKTLENENSKQEGGPDEKKPKEGKRRGKNLSFKLLKDRALKKKLQRQFRGAKKESLAKLSAARLASYGLEMKKKKKT</sequence>
<feature type="compositionally biased region" description="Basic and acidic residues" evidence="4">
    <location>
        <begin position="84"/>
        <end position="99"/>
    </location>
</feature>
<feature type="coiled-coil region" evidence="3">
    <location>
        <begin position="242"/>
        <end position="269"/>
    </location>
</feature>
<dbReference type="PANTHER" id="PTHR14490">
    <property type="entry name" value="ZINC FINGER, ZZ TYPE"/>
    <property type="match status" value="1"/>
</dbReference>
<feature type="region of interest" description="Disordered" evidence="4">
    <location>
        <begin position="84"/>
        <end position="104"/>
    </location>
</feature>
<dbReference type="InterPro" id="IPR018034">
    <property type="entry name" value="Kri1"/>
</dbReference>
<feature type="domain" description="Kri1-like C-terminal" evidence="5">
    <location>
        <begin position="480"/>
        <end position="567"/>
    </location>
</feature>
<evidence type="ECO:0000259" key="5">
    <source>
        <dbReference type="Pfam" id="PF12936"/>
    </source>
</evidence>
<dbReference type="InterPro" id="IPR024626">
    <property type="entry name" value="Kri1-like_C"/>
</dbReference>
<proteinExistence type="inferred from homology"/>
<feature type="compositionally biased region" description="Basic and acidic residues" evidence="4">
    <location>
        <begin position="579"/>
        <end position="599"/>
    </location>
</feature>
<evidence type="ECO:0000256" key="2">
    <source>
        <dbReference type="ARBA" id="ARBA00017294"/>
    </source>
</evidence>
<evidence type="ECO:0000256" key="1">
    <source>
        <dbReference type="ARBA" id="ARBA00007473"/>
    </source>
</evidence>
<evidence type="ECO:0000313" key="6">
    <source>
        <dbReference type="EMBL" id="KAK2554603.1"/>
    </source>
</evidence>
<comment type="similarity">
    <text evidence="1">Belongs to the KRI1 family.</text>
</comment>
<keyword evidence="3" id="KW-0175">Coiled coil</keyword>